<evidence type="ECO:0008006" key="4">
    <source>
        <dbReference type="Google" id="ProtNLM"/>
    </source>
</evidence>
<keyword evidence="1" id="KW-0732">Signal</keyword>
<sequence length="266" mass="28299">MGNIRKAALALGATATFVAGAFIAAPAAQAATTWQAHDKTCRTLTISEGVTAGTACAEVQKRVTDAGDITGYRARITVAPAGGHWIKPTTQTWSTDGTTTQICSGGCAQQTSAWNSSWTPVKTAAGSYIARGEFEGNYVFDVSASWSAWNEVARKCSTWTAGKVCVYRHERAYRDTYQERGKLTVVPASGRWIEPSWVRVGMVSNGQDTYKTADLCDPSCTRRTGTWSATVSRTMGGLGSDLELYASARVVLSTGEAKLVKASITG</sequence>
<keyword evidence="3" id="KW-1185">Reference proteome</keyword>
<dbReference type="STRING" id="200378.SAMN05216553_108288"/>
<name>A0A1G7ULR1_9PSEU</name>
<evidence type="ECO:0000313" key="2">
    <source>
        <dbReference type="EMBL" id="SDG48545.1"/>
    </source>
</evidence>
<dbReference type="EMBL" id="FNCC01000008">
    <property type="protein sequence ID" value="SDG48545.1"/>
    <property type="molecule type" value="Genomic_DNA"/>
</dbReference>
<gene>
    <name evidence="2" type="ORF">SAMN05216553_108288</name>
</gene>
<evidence type="ECO:0000256" key="1">
    <source>
        <dbReference type="SAM" id="SignalP"/>
    </source>
</evidence>
<protein>
    <recommendedName>
        <fullName evidence="4">Secreted protein</fullName>
    </recommendedName>
</protein>
<feature type="signal peptide" evidence="1">
    <location>
        <begin position="1"/>
        <end position="30"/>
    </location>
</feature>
<feature type="chain" id="PRO_5011746975" description="Secreted protein" evidence="1">
    <location>
        <begin position="31"/>
        <end position="266"/>
    </location>
</feature>
<evidence type="ECO:0000313" key="3">
    <source>
        <dbReference type="Proteomes" id="UP000199623"/>
    </source>
</evidence>
<dbReference type="RefSeq" id="WP_090051476.1">
    <property type="nucleotide sequence ID" value="NZ_FNCC01000008.1"/>
</dbReference>
<reference evidence="3" key="1">
    <citation type="submission" date="2016-10" db="EMBL/GenBank/DDBJ databases">
        <authorList>
            <person name="Varghese N."/>
            <person name="Submissions S."/>
        </authorList>
    </citation>
    <scope>NUCLEOTIDE SEQUENCE [LARGE SCALE GENOMIC DNA]</scope>
    <source>
        <strain evidence="3">CGMCC 4.3506</strain>
    </source>
</reference>
<dbReference type="AlphaFoldDB" id="A0A1G7ULR1"/>
<dbReference type="OrthoDB" id="3816890at2"/>
<organism evidence="2 3">
    <name type="scientific">Lentzea fradiae</name>
    <dbReference type="NCBI Taxonomy" id="200378"/>
    <lineage>
        <taxon>Bacteria</taxon>
        <taxon>Bacillati</taxon>
        <taxon>Actinomycetota</taxon>
        <taxon>Actinomycetes</taxon>
        <taxon>Pseudonocardiales</taxon>
        <taxon>Pseudonocardiaceae</taxon>
        <taxon>Lentzea</taxon>
    </lineage>
</organism>
<dbReference type="Proteomes" id="UP000199623">
    <property type="component" value="Unassembled WGS sequence"/>
</dbReference>
<proteinExistence type="predicted"/>
<accession>A0A1G7ULR1</accession>